<dbReference type="GO" id="GO:0015918">
    <property type="term" value="P:sterol transport"/>
    <property type="evidence" value="ECO:0007669"/>
    <property type="project" value="InterPro"/>
</dbReference>
<name>A0A146L724_LYGHE</name>
<keyword evidence="3" id="KW-0964">Secreted</keyword>
<evidence type="ECO:0000259" key="4">
    <source>
        <dbReference type="SMART" id="SM00737"/>
    </source>
</evidence>
<dbReference type="InterPro" id="IPR039670">
    <property type="entry name" value="NPC2-like"/>
</dbReference>
<dbReference type="AlphaFoldDB" id="A0A146L724"/>
<reference evidence="5" key="1">
    <citation type="journal article" date="2016" name="Gigascience">
        <title>De novo construction of an expanded transcriptome assembly for the western tarnished plant bug, Lygus hesperus.</title>
        <authorList>
            <person name="Tassone E.E."/>
            <person name="Geib S.M."/>
            <person name="Hall B."/>
            <person name="Fabrick J.A."/>
            <person name="Brent C.S."/>
            <person name="Hull J.J."/>
        </authorList>
    </citation>
    <scope>NUCLEOTIDE SEQUENCE</scope>
</reference>
<dbReference type="InterPro" id="IPR003172">
    <property type="entry name" value="ML_dom"/>
</dbReference>
<feature type="non-terminal residue" evidence="5">
    <location>
        <position position="1"/>
    </location>
</feature>
<gene>
    <name evidence="5" type="primary">NPC2_0</name>
    <name evidence="6" type="synonym">NPC2_2</name>
    <name evidence="6" type="ORF">g.46905</name>
    <name evidence="5" type="ORF">g.46907</name>
</gene>
<evidence type="ECO:0000256" key="3">
    <source>
        <dbReference type="ARBA" id="ARBA00022525"/>
    </source>
</evidence>
<dbReference type="GO" id="GO:0032934">
    <property type="term" value="F:sterol binding"/>
    <property type="evidence" value="ECO:0007669"/>
    <property type="project" value="InterPro"/>
</dbReference>
<dbReference type="GO" id="GO:0005576">
    <property type="term" value="C:extracellular region"/>
    <property type="evidence" value="ECO:0007669"/>
    <property type="project" value="UniProtKB-SubCell"/>
</dbReference>
<protein>
    <submittedName>
        <fullName evidence="5">Epididymal secretory protein E1</fullName>
    </submittedName>
</protein>
<proteinExistence type="inferred from homology"/>
<dbReference type="Pfam" id="PF02221">
    <property type="entry name" value="E1_DerP2_DerF2"/>
    <property type="match status" value="1"/>
</dbReference>
<dbReference type="SUPFAM" id="SSF81296">
    <property type="entry name" value="E set domains"/>
    <property type="match status" value="1"/>
</dbReference>
<organism evidence="5">
    <name type="scientific">Lygus hesperus</name>
    <name type="common">Western plant bug</name>
    <dbReference type="NCBI Taxonomy" id="30085"/>
    <lineage>
        <taxon>Eukaryota</taxon>
        <taxon>Metazoa</taxon>
        <taxon>Ecdysozoa</taxon>
        <taxon>Arthropoda</taxon>
        <taxon>Hexapoda</taxon>
        <taxon>Insecta</taxon>
        <taxon>Pterygota</taxon>
        <taxon>Neoptera</taxon>
        <taxon>Paraneoptera</taxon>
        <taxon>Hemiptera</taxon>
        <taxon>Heteroptera</taxon>
        <taxon>Panheteroptera</taxon>
        <taxon>Cimicomorpha</taxon>
        <taxon>Miridae</taxon>
        <taxon>Mirini</taxon>
        <taxon>Lygus</taxon>
    </lineage>
</organism>
<dbReference type="Gene3D" id="2.60.40.770">
    <property type="match status" value="1"/>
</dbReference>
<evidence type="ECO:0000256" key="2">
    <source>
        <dbReference type="ARBA" id="ARBA00006370"/>
    </source>
</evidence>
<dbReference type="PANTHER" id="PTHR11306:SF68">
    <property type="entry name" value="NPC INTRACELLULAR CHOLESTEROL TRANSPORTER 2"/>
    <property type="match status" value="1"/>
</dbReference>
<dbReference type="EMBL" id="GDHC01009311">
    <property type="protein sequence ID" value="JAQ09318.1"/>
    <property type="molecule type" value="Transcribed_RNA"/>
</dbReference>
<dbReference type="EMBL" id="GDHC01015030">
    <property type="protein sequence ID" value="JAQ03599.1"/>
    <property type="molecule type" value="Transcribed_RNA"/>
</dbReference>
<evidence type="ECO:0000256" key="1">
    <source>
        <dbReference type="ARBA" id="ARBA00004613"/>
    </source>
</evidence>
<comment type="similarity">
    <text evidence="2">Belongs to the NPC2 family.</text>
</comment>
<sequence length="178" mass="19733">QLIMPLQGLARVWQSLSFAELEMSRPAFLLVLAVSAACATKVLECPNTSLDIKNKVKISACEEPPCRLRRKSVPEIRLAFRPDHDIKNLRTTVRAVIAGIPVPFIGVDGTSACGKIFSADGKMKVDCPLKKGQDYLYVNSFKILDQYPKIKVHIHWALTDPNANKVVSCFELPARITS</sequence>
<dbReference type="FunFam" id="2.60.40.770:FF:000001">
    <property type="entry name" value="NPC intracellular cholesterol transporter 2"/>
    <property type="match status" value="1"/>
</dbReference>
<feature type="domain" description="MD-2-related lipid-recognition" evidence="4">
    <location>
        <begin position="42"/>
        <end position="174"/>
    </location>
</feature>
<evidence type="ECO:0000313" key="5">
    <source>
        <dbReference type="EMBL" id="JAQ03599.1"/>
    </source>
</evidence>
<evidence type="ECO:0000313" key="6">
    <source>
        <dbReference type="EMBL" id="JAQ09318.1"/>
    </source>
</evidence>
<dbReference type="PANTHER" id="PTHR11306">
    <property type="entry name" value="NIEMANN PICK TYPE C2 PROTEIN NPC2-RELATED"/>
    <property type="match status" value="1"/>
</dbReference>
<accession>A0A146L724</accession>
<dbReference type="InterPro" id="IPR014756">
    <property type="entry name" value="Ig_E-set"/>
</dbReference>
<dbReference type="SMART" id="SM00737">
    <property type="entry name" value="ML"/>
    <property type="match status" value="1"/>
</dbReference>
<comment type="subcellular location">
    <subcellularLocation>
        <location evidence="1">Secreted</location>
    </subcellularLocation>
</comment>